<dbReference type="SUPFAM" id="SSF53807">
    <property type="entry name" value="Helical backbone' metal receptor"/>
    <property type="match status" value="1"/>
</dbReference>
<keyword evidence="5" id="KW-0408">Iron</keyword>
<name>A0ABN0UJC9_9PSEU</name>
<keyword evidence="3" id="KW-0949">S-adenosyl-L-methionine</keyword>
<evidence type="ECO:0000313" key="9">
    <source>
        <dbReference type="EMBL" id="GAA0252293.1"/>
    </source>
</evidence>
<comment type="cofactor">
    <cofactor evidence="1">
        <name>[4Fe-4S] cluster</name>
        <dbReference type="ChEBI" id="CHEBI:49883"/>
    </cofactor>
</comment>
<dbReference type="PROSITE" id="PS51918">
    <property type="entry name" value="RADICAL_SAM"/>
    <property type="match status" value="1"/>
</dbReference>
<accession>A0ABN0UJC9</accession>
<dbReference type="CDD" id="cd01335">
    <property type="entry name" value="Radical_SAM"/>
    <property type="match status" value="1"/>
</dbReference>
<evidence type="ECO:0000313" key="10">
    <source>
        <dbReference type="Proteomes" id="UP001500416"/>
    </source>
</evidence>
<keyword evidence="6" id="KW-0411">Iron-sulfur</keyword>
<gene>
    <name evidence="9" type="ORF">GCM10010492_60990</name>
</gene>
<dbReference type="InterPro" id="IPR058240">
    <property type="entry name" value="rSAM_sf"/>
</dbReference>
<evidence type="ECO:0000256" key="5">
    <source>
        <dbReference type="ARBA" id="ARBA00023004"/>
    </source>
</evidence>
<dbReference type="Gene3D" id="3.40.50.1980">
    <property type="entry name" value="Nitrogenase molybdenum iron protein domain"/>
    <property type="match status" value="1"/>
</dbReference>
<evidence type="ECO:0000256" key="6">
    <source>
        <dbReference type="ARBA" id="ARBA00023014"/>
    </source>
</evidence>
<keyword evidence="2" id="KW-0004">4Fe-4S</keyword>
<feature type="compositionally biased region" description="Basic and acidic residues" evidence="7">
    <location>
        <begin position="79"/>
        <end position="100"/>
    </location>
</feature>
<evidence type="ECO:0000256" key="4">
    <source>
        <dbReference type="ARBA" id="ARBA00022723"/>
    </source>
</evidence>
<proteinExistence type="predicted"/>
<evidence type="ECO:0000256" key="3">
    <source>
        <dbReference type="ARBA" id="ARBA00022691"/>
    </source>
</evidence>
<evidence type="ECO:0000256" key="2">
    <source>
        <dbReference type="ARBA" id="ARBA00022485"/>
    </source>
</evidence>
<dbReference type="PANTHER" id="PTHR30352">
    <property type="entry name" value="PYRUVATE FORMATE-LYASE-ACTIVATING ENZYME"/>
    <property type="match status" value="1"/>
</dbReference>
<dbReference type="InterPro" id="IPR006638">
    <property type="entry name" value="Elp3/MiaA/NifB-like_rSAM"/>
</dbReference>
<dbReference type="PANTHER" id="PTHR30352:SF5">
    <property type="entry name" value="PYRUVATE FORMATE-LYASE 1-ACTIVATING ENZYME"/>
    <property type="match status" value="1"/>
</dbReference>
<dbReference type="Gene3D" id="3.20.20.70">
    <property type="entry name" value="Aldolase class I"/>
    <property type="match status" value="1"/>
</dbReference>
<comment type="caution">
    <text evidence="9">The sequence shown here is derived from an EMBL/GenBank/DDBJ whole genome shotgun (WGS) entry which is preliminary data.</text>
</comment>
<dbReference type="SMART" id="SM00729">
    <property type="entry name" value="Elp3"/>
    <property type="match status" value="1"/>
</dbReference>
<dbReference type="InterPro" id="IPR027596">
    <property type="entry name" value="AmmeMemoSam_rS"/>
</dbReference>
<dbReference type="InterPro" id="IPR034457">
    <property type="entry name" value="Organic_radical-activating"/>
</dbReference>
<dbReference type="Proteomes" id="UP001500416">
    <property type="component" value="Unassembled WGS sequence"/>
</dbReference>
<keyword evidence="4" id="KW-0479">Metal-binding</keyword>
<protein>
    <recommendedName>
        <fullName evidence="8">Radical SAM core domain-containing protein</fullName>
    </recommendedName>
</protein>
<evidence type="ECO:0000256" key="1">
    <source>
        <dbReference type="ARBA" id="ARBA00001966"/>
    </source>
</evidence>
<evidence type="ECO:0000259" key="8">
    <source>
        <dbReference type="PROSITE" id="PS51918"/>
    </source>
</evidence>
<feature type="region of interest" description="Disordered" evidence="7">
    <location>
        <begin position="46"/>
        <end position="122"/>
    </location>
</feature>
<dbReference type="SFLD" id="SFLDG01101">
    <property type="entry name" value="Uncharacterised_Radical_SAM_Su"/>
    <property type="match status" value="1"/>
</dbReference>
<evidence type="ECO:0000256" key="7">
    <source>
        <dbReference type="SAM" id="MobiDB-lite"/>
    </source>
</evidence>
<organism evidence="9 10">
    <name type="scientific">Saccharothrix mutabilis subsp. mutabilis</name>
    <dbReference type="NCBI Taxonomy" id="66855"/>
    <lineage>
        <taxon>Bacteria</taxon>
        <taxon>Bacillati</taxon>
        <taxon>Actinomycetota</taxon>
        <taxon>Actinomycetes</taxon>
        <taxon>Pseudonocardiales</taxon>
        <taxon>Pseudonocardiaceae</taxon>
        <taxon>Saccharothrix</taxon>
    </lineage>
</organism>
<sequence>MGDAGIGRPDGQPDVKDKISVNLSQEEITKLDADMIFVAAYQDETKNAEDPKAKFQANPLWGHPQGQDRGRQRHHVVHRREPPGRQRDAHRPGQPVRRDPVTPLSAFRVKPRDSGFTRNRPCHHRGVERSEATWSPAVLFEPSGSRLLCTLCPTGCSLADGQVGACKVRRRSGDTGETATRATSVRHLDPVERKPFYHVRPGAQTVTLAAPGCTFRCDYCVNHRISQYGRDHDTWSATPVDASAIARDAATRDAFVALSYSEPSLAAELTLDLAAQGARVLWKSNGFLTPQAADLLAPALTAVNIDIKGTDDTRHHRLTGAPVTPVLDTIRALHAKNVWLEISTPLIPGICDSPRDLATIAEFIAAIDPAIPWHLLRFTPTYRRAQDNPTTPTALAEARAIGHKAGLHHVYVERALGEEGRNTHCPTCRTPVIHRTIWGLARNDLSDGTCPHCATTIQGIWR</sequence>
<dbReference type="Pfam" id="PF04055">
    <property type="entry name" value="Radical_SAM"/>
    <property type="match status" value="1"/>
</dbReference>
<dbReference type="InterPro" id="IPR013785">
    <property type="entry name" value="Aldolase_TIM"/>
</dbReference>
<dbReference type="SFLD" id="SFLDS00029">
    <property type="entry name" value="Radical_SAM"/>
    <property type="match status" value="1"/>
</dbReference>
<keyword evidence="10" id="KW-1185">Reference proteome</keyword>
<dbReference type="InterPro" id="IPR007197">
    <property type="entry name" value="rSAM"/>
</dbReference>
<feature type="region of interest" description="Disordered" evidence="7">
    <location>
        <begin position="1"/>
        <end position="20"/>
    </location>
</feature>
<feature type="domain" description="Radical SAM core" evidence="8">
    <location>
        <begin position="198"/>
        <end position="413"/>
    </location>
</feature>
<reference evidence="9 10" key="1">
    <citation type="journal article" date="2019" name="Int. J. Syst. Evol. Microbiol.">
        <title>The Global Catalogue of Microorganisms (GCM) 10K type strain sequencing project: providing services to taxonomists for standard genome sequencing and annotation.</title>
        <authorList>
            <consortium name="The Broad Institute Genomics Platform"/>
            <consortium name="The Broad Institute Genome Sequencing Center for Infectious Disease"/>
            <person name="Wu L."/>
            <person name="Ma J."/>
        </authorList>
    </citation>
    <scope>NUCLEOTIDE SEQUENCE [LARGE SCALE GENOMIC DNA]</scope>
    <source>
        <strain evidence="9 10">JCM 3380</strain>
    </source>
</reference>
<dbReference type="SUPFAM" id="SSF102114">
    <property type="entry name" value="Radical SAM enzymes"/>
    <property type="match status" value="1"/>
</dbReference>
<dbReference type="EMBL" id="BAAABU010000020">
    <property type="protein sequence ID" value="GAA0252293.1"/>
    <property type="molecule type" value="Genomic_DNA"/>
</dbReference>